<feature type="transmembrane region" description="Helical" evidence="15">
    <location>
        <begin position="151"/>
        <end position="171"/>
    </location>
</feature>
<dbReference type="SUPFAM" id="SSF158472">
    <property type="entry name" value="HAMP domain-like"/>
    <property type="match status" value="1"/>
</dbReference>
<dbReference type="Pfam" id="PF02518">
    <property type="entry name" value="HATPase_c"/>
    <property type="match status" value="1"/>
</dbReference>
<evidence type="ECO:0000256" key="11">
    <source>
        <dbReference type="ARBA" id="ARBA00022840"/>
    </source>
</evidence>
<comment type="catalytic activity">
    <reaction evidence="1">
        <text>ATP + protein L-histidine = ADP + protein N-phospho-L-histidine.</text>
        <dbReference type="EC" id="2.7.13.3"/>
    </reaction>
</comment>
<keyword evidence="19" id="KW-1185">Reference proteome</keyword>
<comment type="caution">
    <text evidence="18">The sequence shown here is derived from an EMBL/GenBank/DDBJ whole genome shotgun (WGS) entry which is preliminary data.</text>
</comment>
<dbReference type="CDD" id="cd00075">
    <property type="entry name" value="HATPase"/>
    <property type="match status" value="1"/>
</dbReference>
<keyword evidence="6" id="KW-0597">Phosphoprotein</keyword>
<evidence type="ECO:0000256" key="13">
    <source>
        <dbReference type="ARBA" id="ARBA00023012"/>
    </source>
</evidence>
<sequence length="459" mass="52115">MKIKSKILLFSSVWLVIMLLLINGAIYFLFQRIIFDNEVSRVTEHTKTVVKEVNDAIALDDNLDNLLRAYLPGNGMIRVINEDTKSVFATSRKAYMRQLPTKFQNEQSMEIRTFDDIAYAVVSMPLIWTDGSIVMLEVTESLEESQNTLRTLLIVLSLASLFVLIPALFFGNMLSRLILTPIHALTSTMKQIQSTGDYQKIEPTASSKDELYTMGLTFNQMIDLLEKNYQKQHRFVSDASHELKTPLTVIESYASMLKRWGMKNPELLEESVDAIYSEAVRMREMTEQMLELANADSRLALEKNELDLLQLCENAAKHMSVTFKRDIEIITNGSDFRLLADENKLKQVVYILLDNARKYSQEPITLELTETGRTLSFSIQDRGVGIPEEDKDKIFDRFYRVDQARTRETGGAGLGLSIAKKLVAAHKGRITLDSTEGEGTTVTVTLPKTAERKAQKDEK</sequence>
<organism evidence="18 19">
    <name type="scientific">Sutcliffiella tianshenii</name>
    <dbReference type="NCBI Taxonomy" id="1463404"/>
    <lineage>
        <taxon>Bacteria</taxon>
        <taxon>Bacillati</taxon>
        <taxon>Bacillota</taxon>
        <taxon>Bacilli</taxon>
        <taxon>Bacillales</taxon>
        <taxon>Bacillaceae</taxon>
        <taxon>Sutcliffiella</taxon>
    </lineage>
</organism>
<dbReference type="InterPro" id="IPR036097">
    <property type="entry name" value="HisK_dim/P_sf"/>
</dbReference>
<dbReference type="RefSeq" id="WP_204418424.1">
    <property type="nucleotide sequence ID" value="NZ_JAFBED010000009.1"/>
</dbReference>
<dbReference type="PROSITE" id="PS50109">
    <property type="entry name" value="HIS_KIN"/>
    <property type="match status" value="1"/>
</dbReference>
<dbReference type="Pfam" id="PF00512">
    <property type="entry name" value="HisKA"/>
    <property type="match status" value="1"/>
</dbReference>
<evidence type="ECO:0000256" key="9">
    <source>
        <dbReference type="ARBA" id="ARBA00022741"/>
    </source>
</evidence>
<dbReference type="PROSITE" id="PS50885">
    <property type="entry name" value="HAMP"/>
    <property type="match status" value="1"/>
</dbReference>
<dbReference type="EC" id="2.7.13.3" evidence="3"/>
<keyword evidence="10 18" id="KW-0418">Kinase</keyword>
<dbReference type="CDD" id="cd06225">
    <property type="entry name" value="HAMP"/>
    <property type="match status" value="1"/>
</dbReference>
<keyword evidence="8 15" id="KW-0812">Transmembrane</keyword>
<dbReference type="InterPro" id="IPR003660">
    <property type="entry name" value="HAMP_dom"/>
</dbReference>
<dbReference type="InterPro" id="IPR003594">
    <property type="entry name" value="HATPase_dom"/>
</dbReference>
<keyword evidence="13" id="KW-0902">Two-component regulatory system</keyword>
<dbReference type="InterPro" id="IPR041610">
    <property type="entry name" value="ArlS_N"/>
</dbReference>
<keyword evidence="9" id="KW-0547">Nucleotide-binding</keyword>
<dbReference type="SMART" id="SM00387">
    <property type="entry name" value="HATPase_c"/>
    <property type="match status" value="1"/>
</dbReference>
<dbReference type="InterPro" id="IPR050398">
    <property type="entry name" value="HssS/ArlS-like"/>
</dbReference>
<dbReference type="PANTHER" id="PTHR45528">
    <property type="entry name" value="SENSOR HISTIDINE KINASE CPXA"/>
    <property type="match status" value="1"/>
</dbReference>
<protein>
    <recommendedName>
        <fullName evidence="4">Signal transduction histidine-protein kinase ArlS</fullName>
        <ecNumber evidence="3">2.7.13.3</ecNumber>
    </recommendedName>
</protein>
<evidence type="ECO:0000256" key="7">
    <source>
        <dbReference type="ARBA" id="ARBA00022679"/>
    </source>
</evidence>
<keyword evidence="12 15" id="KW-1133">Transmembrane helix</keyword>
<keyword evidence="11" id="KW-0067">ATP-binding</keyword>
<dbReference type="GO" id="GO:0016301">
    <property type="term" value="F:kinase activity"/>
    <property type="evidence" value="ECO:0007669"/>
    <property type="project" value="UniProtKB-KW"/>
</dbReference>
<evidence type="ECO:0000256" key="10">
    <source>
        <dbReference type="ARBA" id="ARBA00022777"/>
    </source>
</evidence>
<keyword evidence="14 15" id="KW-0472">Membrane</keyword>
<evidence type="ECO:0000256" key="5">
    <source>
        <dbReference type="ARBA" id="ARBA00022475"/>
    </source>
</evidence>
<dbReference type="Pfam" id="PF00672">
    <property type="entry name" value="HAMP"/>
    <property type="match status" value="1"/>
</dbReference>
<evidence type="ECO:0000313" key="18">
    <source>
        <dbReference type="EMBL" id="MBM7621644.1"/>
    </source>
</evidence>
<dbReference type="Gene3D" id="6.10.340.10">
    <property type="match status" value="1"/>
</dbReference>
<evidence type="ECO:0000259" key="17">
    <source>
        <dbReference type="PROSITE" id="PS50885"/>
    </source>
</evidence>
<dbReference type="Pfam" id="PF18719">
    <property type="entry name" value="ArlS_N"/>
    <property type="match status" value="1"/>
</dbReference>
<dbReference type="InterPro" id="IPR003661">
    <property type="entry name" value="HisK_dim/P_dom"/>
</dbReference>
<reference evidence="18 19" key="1">
    <citation type="submission" date="2021-01" db="EMBL/GenBank/DDBJ databases">
        <title>Genomic Encyclopedia of Type Strains, Phase IV (KMG-IV): sequencing the most valuable type-strain genomes for metagenomic binning, comparative biology and taxonomic classification.</title>
        <authorList>
            <person name="Goeker M."/>
        </authorList>
    </citation>
    <scope>NUCLEOTIDE SEQUENCE [LARGE SCALE GENOMIC DNA]</scope>
    <source>
        <strain evidence="18 19">DSM 25879</strain>
    </source>
</reference>
<dbReference type="InterPro" id="IPR004358">
    <property type="entry name" value="Sig_transdc_His_kin-like_C"/>
</dbReference>
<dbReference type="Gene3D" id="3.30.565.10">
    <property type="entry name" value="Histidine kinase-like ATPase, C-terminal domain"/>
    <property type="match status" value="1"/>
</dbReference>
<dbReference type="InterPro" id="IPR005467">
    <property type="entry name" value="His_kinase_dom"/>
</dbReference>
<evidence type="ECO:0000256" key="1">
    <source>
        <dbReference type="ARBA" id="ARBA00000085"/>
    </source>
</evidence>
<evidence type="ECO:0000256" key="15">
    <source>
        <dbReference type="SAM" id="Phobius"/>
    </source>
</evidence>
<evidence type="ECO:0000256" key="6">
    <source>
        <dbReference type="ARBA" id="ARBA00022553"/>
    </source>
</evidence>
<feature type="domain" description="HAMP" evidence="17">
    <location>
        <begin position="176"/>
        <end position="230"/>
    </location>
</feature>
<dbReference type="CDD" id="cd00082">
    <property type="entry name" value="HisKA"/>
    <property type="match status" value="1"/>
</dbReference>
<evidence type="ECO:0000256" key="4">
    <source>
        <dbReference type="ARBA" id="ARBA00015735"/>
    </source>
</evidence>
<dbReference type="SMART" id="SM00304">
    <property type="entry name" value="HAMP"/>
    <property type="match status" value="1"/>
</dbReference>
<proteinExistence type="predicted"/>
<comment type="subcellular location">
    <subcellularLocation>
        <location evidence="2">Cell membrane</location>
        <topology evidence="2">Multi-pass membrane protein</topology>
    </subcellularLocation>
</comment>
<evidence type="ECO:0000256" key="3">
    <source>
        <dbReference type="ARBA" id="ARBA00012438"/>
    </source>
</evidence>
<evidence type="ECO:0000256" key="12">
    <source>
        <dbReference type="ARBA" id="ARBA00022989"/>
    </source>
</evidence>
<evidence type="ECO:0000259" key="16">
    <source>
        <dbReference type="PROSITE" id="PS50109"/>
    </source>
</evidence>
<dbReference type="EMBL" id="JAFBED010000009">
    <property type="protein sequence ID" value="MBM7621644.1"/>
    <property type="molecule type" value="Genomic_DNA"/>
</dbReference>
<dbReference type="InterPro" id="IPR036890">
    <property type="entry name" value="HATPase_C_sf"/>
</dbReference>
<dbReference type="SUPFAM" id="SSF55874">
    <property type="entry name" value="ATPase domain of HSP90 chaperone/DNA topoisomerase II/histidine kinase"/>
    <property type="match status" value="1"/>
</dbReference>
<name>A0ABS2P3W2_9BACI</name>
<dbReference type="PRINTS" id="PR00344">
    <property type="entry name" value="BCTRLSENSOR"/>
</dbReference>
<dbReference type="SMART" id="SM00388">
    <property type="entry name" value="HisKA"/>
    <property type="match status" value="1"/>
</dbReference>
<evidence type="ECO:0000256" key="14">
    <source>
        <dbReference type="ARBA" id="ARBA00023136"/>
    </source>
</evidence>
<evidence type="ECO:0000256" key="2">
    <source>
        <dbReference type="ARBA" id="ARBA00004651"/>
    </source>
</evidence>
<dbReference type="Proteomes" id="UP000737402">
    <property type="component" value="Unassembled WGS sequence"/>
</dbReference>
<dbReference type="Gene3D" id="1.10.287.130">
    <property type="match status" value="1"/>
</dbReference>
<accession>A0ABS2P3W2</accession>
<evidence type="ECO:0000313" key="19">
    <source>
        <dbReference type="Proteomes" id="UP000737402"/>
    </source>
</evidence>
<dbReference type="SUPFAM" id="SSF47384">
    <property type="entry name" value="Homodimeric domain of signal transducing histidine kinase"/>
    <property type="match status" value="1"/>
</dbReference>
<feature type="domain" description="Histidine kinase" evidence="16">
    <location>
        <begin position="238"/>
        <end position="450"/>
    </location>
</feature>
<dbReference type="PANTHER" id="PTHR45528:SF1">
    <property type="entry name" value="SENSOR HISTIDINE KINASE CPXA"/>
    <property type="match status" value="1"/>
</dbReference>
<keyword evidence="5" id="KW-1003">Cell membrane</keyword>
<evidence type="ECO:0000256" key="8">
    <source>
        <dbReference type="ARBA" id="ARBA00022692"/>
    </source>
</evidence>
<gene>
    <name evidence="18" type="ORF">JOC95_003533</name>
</gene>
<feature type="transmembrane region" description="Helical" evidence="15">
    <location>
        <begin position="117"/>
        <end position="139"/>
    </location>
</feature>
<feature type="transmembrane region" description="Helical" evidence="15">
    <location>
        <begin position="7"/>
        <end position="30"/>
    </location>
</feature>
<keyword evidence="7" id="KW-0808">Transferase</keyword>